<dbReference type="PANTHER" id="PTHR48494:SF1">
    <property type="entry name" value="INTERLEUKIN-6"/>
    <property type="match status" value="1"/>
</dbReference>
<dbReference type="PANTHER" id="PTHR48494">
    <property type="entry name" value="INTERLEUKIN-6"/>
    <property type="match status" value="1"/>
</dbReference>
<keyword evidence="4" id="KW-0011">Acute phase</keyword>
<comment type="function">
    <text evidence="9">Cytokine with a wide variety of biological functions in immunity, tissue regeneration, and metabolism. Binds to IL6R, then the complex associates to the signaling subunit IL6ST/gp130 to trigger the intracellular IL6-signaling pathway. The interaction with the membrane-bound IL6R and IL6ST stimulates 'classic signaling', whereas the binding of IL6 and soluble IL6R to IL6ST stimulates 'trans-signaling'. Alternatively, 'cluster signaling' occurs when membrane-bound IL6:IL6R complexes on transmitter cells activate IL6ST receptors on neighboring receiver cells.</text>
</comment>
<dbReference type="GO" id="GO:0005615">
    <property type="term" value="C:extracellular space"/>
    <property type="evidence" value="ECO:0007669"/>
    <property type="project" value="UniProtKB-KW"/>
</dbReference>
<keyword evidence="11" id="KW-0732">Signal</keyword>
<dbReference type="GO" id="GO:0008083">
    <property type="term" value="F:growth factor activity"/>
    <property type="evidence" value="ECO:0007669"/>
    <property type="project" value="UniProtKB-KW"/>
</dbReference>
<dbReference type="AlphaFoldDB" id="A0A6M3YWW9"/>
<dbReference type="Gene3D" id="1.20.1250.10">
    <property type="match status" value="1"/>
</dbReference>
<organism evidence="12">
    <name type="scientific">Siniperca chuatsi</name>
    <name type="common">Mandarin fish</name>
    <dbReference type="NCBI Taxonomy" id="119488"/>
    <lineage>
        <taxon>Eukaryota</taxon>
        <taxon>Metazoa</taxon>
        <taxon>Chordata</taxon>
        <taxon>Craniata</taxon>
        <taxon>Vertebrata</taxon>
        <taxon>Euteleostomi</taxon>
        <taxon>Actinopterygii</taxon>
        <taxon>Neopterygii</taxon>
        <taxon>Teleostei</taxon>
        <taxon>Neoteleostei</taxon>
        <taxon>Acanthomorphata</taxon>
        <taxon>Eupercaria</taxon>
        <taxon>Centrarchiformes</taxon>
        <taxon>Centrarchoidei</taxon>
        <taxon>Sinipercidae</taxon>
        <taxon>Siniperca</taxon>
    </lineage>
</organism>
<dbReference type="OrthoDB" id="8943569at2759"/>
<dbReference type="GO" id="GO:0006953">
    <property type="term" value="P:acute-phase response"/>
    <property type="evidence" value="ECO:0007669"/>
    <property type="project" value="UniProtKB-KW"/>
</dbReference>
<dbReference type="InterPro" id="IPR003574">
    <property type="entry name" value="IL-6-like"/>
</dbReference>
<proteinExistence type="evidence at transcript level"/>
<evidence type="ECO:0000256" key="1">
    <source>
        <dbReference type="ARBA" id="ARBA00004613"/>
    </source>
</evidence>
<keyword evidence="5" id="KW-0202">Cytokine</keyword>
<evidence type="ECO:0000256" key="9">
    <source>
        <dbReference type="ARBA" id="ARBA00023441"/>
    </source>
</evidence>
<evidence type="ECO:0000313" key="12">
    <source>
        <dbReference type="EMBL" id="QJI54762.1"/>
    </source>
</evidence>
<name>A0A6M3YWW9_SINCH</name>
<dbReference type="InterPro" id="IPR030473">
    <property type="entry name" value="IL6/GCSF/MGF_CS"/>
</dbReference>
<dbReference type="GO" id="GO:0030154">
    <property type="term" value="P:cell differentiation"/>
    <property type="evidence" value="ECO:0007669"/>
    <property type="project" value="InterPro"/>
</dbReference>
<feature type="region of interest" description="Disordered" evidence="10">
    <location>
        <begin position="29"/>
        <end position="53"/>
    </location>
</feature>
<evidence type="ECO:0000256" key="4">
    <source>
        <dbReference type="ARBA" id="ARBA00022486"/>
    </source>
</evidence>
<keyword evidence="6" id="KW-0964">Secreted</keyword>
<evidence type="ECO:0000256" key="7">
    <source>
        <dbReference type="ARBA" id="ARBA00023030"/>
    </source>
</evidence>
<comment type="similarity">
    <text evidence="2">Belongs to the IL-6 superfamily.</text>
</comment>
<dbReference type="GO" id="GO:0005138">
    <property type="term" value="F:interleukin-6 receptor binding"/>
    <property type="evidence" value="ECO:0007669"/>
    <property type="project" value="InterPro"/>
</dbReference>
<dbReference type="EMBL" id="MT126997">
    <property type="protein sequence ID" value="QJI54762.1"/>
    <property type="molecule type" value="mRNA"/>
</dbReference>
<dbReference type="InterPro" id="IPR030474">
    <property type="entry name" value="IL-6/GCSF/MGF"/>
</dbReference>
<comment type="subcellular location">
    <subcellularLocation>
        <location evidence="1">Secreted</location>
    </subcellularLocation>
</comment>
<dbReference type="SUPFAM" id="SSF47266">
    <property type="entry name" value="4-helical cytokines"/>
    <property type="match status" value="1"/>
</dbReference>
<dbReference type="InterPro" id="IPR009079">
    <property type="entry name" value="4_helix_cytokine-like_core"/>
</dbReference>
<evidence type="ECO:0000256" key="3">
    <source>
        <dbReference type="ARBA" id="ARBA00019464"/>
    </source>
</evidence>
<evidence type="ECO:0000256" key="2">
    <source>
        <dbReference type="ARBA" id="ARBA00007432"/>
    </source>
</evidence>
<keyword evidence="8" id="KW-1015">Disulfide bond</keyword>
<evidence type="ECO:0000256" key="11">
    <source>
        <dbReference type="SAM" id="SignalP"/>
    </source>
</evidence>
<dbReference type="PROSITE" id="PS00254">
    <property type="entry name" value="INTERLEUKIN_6"/>
    <property type="match status" value="1"/>
</dbReference>
<sequence>MPYKLNAYLLSAVMLAALLQCAPGAPAEYAPTDSPAGDSSGEEEEEERPSELLSVSKELELILGATKRHREEFEDEFQTEVKYDFLRHYTVSSLPASCPYSNFSKEACLHRLAHGLPIYRVLLKYVEKECPSSRIPSEARFYGGLLISQIKEKMKNPEQVTALTSSQENKLLKDLDNPDTFHRKMTAHSILRQLHYFLVDGKRAIKKREFRASMANRGMAPVTFYYQKLKI</sequence>
<feature type="signal peptide" evidence="11">
    <location>
        <begin position="1"/>
        <end position="24"/>
    </location>
</feature>
<gene>
    <name evidence="12" type="primary">IL-6</name>
</gene>
<feature type="chain" id="PRO_5026827450" description="Interleukin-6" evidence="11">
    <location>
        <begin position="25"/>
        <end position="231"/>
    </location>
</feature>
<dbReference type="GO" id="GO:0006955">
    <property type="term" value="P:immune response"/>
    <property type="evidence" value="ECO:0007669"/>
    <property type="project" value="InterPro"/>
</dbReference>
<keyword evidence="7" id="KW-0339">Growth factor</keyword>
<evidence type="ECO:0000256" key="5">
    <source>
        <dbReference type="ARBA" id="ARBA00022514"/>
    </source>
</evidence>
<accession>A0A6M3YWW9</accession>
<dbReference type="GO" id="GO:0005125">
    <property type="term" value="F:cytokine activity"/>
    <property type="evidence" value="ECO:0007669"/>
    <property type="project" value="UniProtKB-KW"/>
</dbReference>
<dbReference type="SMART" id="SM00126">
    <property type="entry name" value="IL6"/>
    <property type="match status" value="1"/>
</dbReference>
<evidence type="ECO:0000256" key="10">
    <source>
        <dbReference type="SAM" id="MobiDB-lite"/>
    </source>
</evidence>
<evidence type="ECO:0000256" key="6">
    <source>
        <dbReference type="ARBA" id="ARBA00022525"/>
    </source>
</evidence>
<reference evidence="12" key="1">
    <citation type="submission" date="2020-02" db="EMBL/GenBank/DDBJ databases">
        <authorList>
            <person name="Jin R."/>
        </authorList>
    </citation>
    <scope>NUCLEOTIDE SEQUENCE</scope>
</reference>
<evidence type="ECO:0000256" key="8">
    <source>
        <dbReference type="ARBA" id="ARBA00023157"/>
    </source>
</evidence>
<protein>
    <recommendedName>
        <fullName evidence="3">Interleukin-6</fullName>
    </recommendedName>
</protein>
<dbReference type="PRINTS" id="PR00433">
    <property type="entry name" value="IL6GCSFMGF"/>
</dbReference>
<dbReference type="Pfam" id="PF00489">
    <property type="entry name" value="IL6"/>
    <property type="match status" value="1"/>
</dbReference>